<reference evidence="3" key="2">
    <citation type="submission" date="2015-07" db="EMBL/GenBank/DDBJ databases">
        <title>Contrasting host-pathogen interactions and genome evolution in two generalist and specialist microsporidian pathogens of mosquitoes.</title>
        <authorList>
            <consortium name="The Broad Institute Genomics Platform"/>
            <consortium name="The Broad Institute Genome Sequencing Center for Infectious Disease"/>
            <person name="Cuomo C.A."/>
            <person name="Sanscrainte N.D."/>
            <person name="Goldberg J.M."/>
            <person name="Heiman D."/>
            <person name="Young S."/>
            <person name="Zeng Q."/>
            <person name="Becnel J.J."/>
            <person name="Birren B.W."/>
        </authorList>
    </citation>
    <scope>NUCLEOTIDE SEQUENCE [LARGE SCALE GENOMIC DNA]</scope>
    <source>
        <strain evidence="3">USNM 41457</strain>
    </source>
</reference>
<protein>
    <submittedName>
        <fullName evidence="2">Uncharacterized protein</fullName>
    </submittedName>
</protein>
<evidence type="ECO:0000313" key="2">
    <source>
        <dbReference type="EMBL" id="EJW03688.1"/>
    </source>
</evidence>
<proteinExistence type="predicted"/>
<dbReference type="InParanoid" id="J8ZVL0"/>
<dbReference type="HOGENOM" id="CLU_1184991_0_0_1"/>
<dbReference type="EMBL" id="AFBI03000002">
    <property type="protein sequence ID" value="EJW03688.1"/>
    <property type="molecule type" value="Genomic_DNA"/>
</dbReference>
<dbReference type="Proteomes" id="UP000003163">
    <property type="component" value="Unassembled WGS sequence"/>
</dbReference>
<dbReference type="AlphaFoldDB" id="J8ZVL0"/>
<evidence type="ECO:0000313" key="3">
    <source>
        <dbReference type="Proteomes" id="UP000003163"/>
    </source>
</evidence>
<name>J8ZVL0_EDHAE</name>
<gene>
    <name evidence="2" type="ORF">EDEG_00176</name>
</gene>
<keyword evidence="3" id="KW-1185">Reference proteome</keyword>
<dbReference type="VEuPathDB" id="MicrosporidiaDB:EDEG_00176"/>
<organism evidence="2 3">
    <name type="scientific">Edhazardia aedis (strain USNM 41457)</name>
    <name type="common">Microsporidian parasite</name>
    <dbReference type="NCBI Taxonomy" id="1003232"/>
    <lineage>
        <taxon>Eukaryota</taxon>
        <taxon>Fungi</taxon>
        <taxon>Fungi incertae sedis</taxon>
        <taxon>Microsporidia</taxon>
        <taxon>Edhazardia</taxon>
    </lineage>
</organism>
<accession>J8ZVL0</accession>
<reference evidence="2 3" key="1">
    <citation type="submission" date="2011-08" db="EMBL/GenBank/DDBJ databases">
        <authorList>
            <person name="Liu Z.J."/>
            <person name="Shi F.L."/>
            <person name="Lu J.Q."/>
            <person name="Li M."/>
            <person name="Wang Z.L."/>
        </authorList>
    </citation>
    <scope>NUCLEOTIDE SEQUENCE [LARGE SCALE GENOMIC DNA]</scope>
    <source>
        <strain evidence="2 3">USNM 41457</strain>
    </source>
</reference>
<evidence type="ECO:0000256" key="1">
    <source>
        <dbReference type="SAM" id="MobiDB-lite"/>
    </source>
</evidence>
<sequence length="234" mass="27749">MRNSKQTKNNKKNGNDEPKERYNEKDVVKKFLLNEKHGISFLADIYKKLREHAKNKKNAHKKNSIKEEDHNINANSNFMDLDEKNNLSDLKCNNILNKELEDLINMENSQMKDFEGKHLSSEEGKKSYKQDSFTFECDDEFYKELAHNNKEIEDIFTDIKIPSNNDVKDKERNKIKSELLLIKDIENIIELYSCWISRCPARSIYHGTVYDGLRLIEEYCSEKEFIDLFSYLFI</sequence>
<feature type="region of interest" description="Disordered" evidence="1">
    <location>
        <begin position="1"/>
        <end position="24"/>
    </location>
</feature>
<feature type="compositionally biased region" description="Basic and acidic residues" evidence="1">
    <location>
        <begin position="13"/>
        <end position="24"/>
    </location>
</feature>
<comment type="caution">
    <text evidence="2">The sequence shown here is derived from an EMBL/GenBank/DDBJ whole genome shotgun (WGS) entry which is preliminary data.</text>
</comment>